<keyword evidence="3" id="KW-0813">Transport</keyword>
<dbReference type="PANTHER" id="PTHR43840">
    <property type="entry name" value="MITOCHONDRIAL METAL TRANSPORTER 1-RELATED"/>
    <property type="match status" value="1"/>
</dbReference>
<evidence type="ECO:0000313" key="11">
    <source>
        <dbReference type="Proteomes" id="UP000183028"/>
    </source>
</evidence>
<dbReference type="RefSeq" id="WP_074732247.1">
    <property type="nucleotide sequence ID" value="NZ_FNYK01000032.1"/>
</dbReference>
<evidence type="ECO:0000256" key="3">
    <source>
        <dbReference type="ARBA" id="ARBA00022448"/>
    </source>
</evidence>
<dbReference type="PANTHER" id="PTHR43840:SF50">
    <property type="entry name" value="MANGANESE EFFLUX SYSTEM PROTEIN MNES"/>
    <property type="match status" value="1"/>
</dbReference>
<keyword evidence="4 7" id="KW-0812">Transmembrane</keyword>
<dbReference type="EMBL" id="FNYK01000032">
    <property type="protein sequence ID" value="SEI89673.1"/>
    <property type="molecule type" value="Genomic_DNA"/>
</dbReference>
<evidence type="ECO:0000256" key="5">
    <source>
        <dbReference type="ARBA" id="ARBA00022989"/>
    </source>
</evidence>
<feature type="transmembrane region" description="Helical" evidence="7">
    <location>
        <begin position="179"/>
        <end position="197"/>
    </location>
</feature>
<keyword evidence="6 7" id="KW-0472">Membrane</keyword>
<feature type="transmembrane region" description="Helical" evidence="7">
    <location>
        <begin position="77"/>
        <end position="94"/>
    </location>
</feature>
<evidence type="ECO:0000256" key="2">
    <source>
        <dbReference type="ARBA" id="ARBA00008114"/>
    </source>
</evidence>
<evidence type="ECO:0000256" key="6">
    <source>
        <dbReference type="ARBA" id="ARBA00023136"/>
    </source>
</evidence>
<dbReference type="InterPro" id="IPR036837">
    <property type="entry name" value="Cation_efflux_CTD_sf"/>
</dbReference>
<keyword evidence="5 7" id="KW-1133">Transmembrane helix</keyword>
<dbReference type="InterPro" id="IPR027469">
    <property type="entry name" value="Cation_efflux_TMD_sf"/>
</dbReference>
<dbReference type="eggNOG" id="COG0053">
    <property type="taxonomic scope" value="Bacteria"/>
</dbReference>
<dbReference type="OrthoDB" id="9806522at2"/>
<evidence type="ECO:0000259" key="8">
    <source>
        <dbReference type="Pfam" id="PF01545"/>
    </source>
</evidence>
<dbReference type="NCBIfam" id="TIGR01297">
    <property type="entry name" value="CDF"/>
    <property type="match status" value="1"/>
</dbReference>
<gene>
    <name evidence="10" type="ORF">SAMN04487834_103219</name>
</gene>
<dbReference type="InterPro" id="IPR058533">
    <property type="entry name" value="Cation_efflux_TM"/>
</dbReference>
<dbReference type="Pfam" id="PF01545">
    <property type="entry name" value="Cation_efflux"/>
    <property type="match status" value="1"/>
</dbReference>
<dbReference type="Pfam" id="PF16916">
    <property type="entry name" value="ZT_dimer"/>
    <property type="match status" value="1"/>
</dbReference>
<dbReference type="Gene3D" id="3.30.70.1350">
    <property type="entry name" value="Cation efflux protein, cytoplasmic domain"/>
    <property type="match status" value="1"/>
</dbReference>
<dbReference type="SUPFAM" id="SSF160240">
    <property type="entry name" value="Cation efflux protein cytoplasmic domain-like"/>
    <property type="match status" value="1"/>
</dbReference>
<evidence type="ECO:0000256" key="1">
    <source>
        <dbReference type="ARBA" id="ARBA00004141"/>
    </source>
</evidence>
<name>A0A1H6UB90_9FIRM</name>
<evidence type="ECO:0000256" key="7">
    <source>
        <dbReference type="SAM" id="Phobius"/>
    </source>
</evidence>
<evidence type="ECO:0000256" key="4">
    <source>
        <dbReference type="ARBA" id="ARBA00022692"/>
    </source>
</evidence>
<dbReference type="Proteomes" id="UP000183028">
    <property type="component" value="Unassembled WGS sequence"/>
</dbReference>
<dbReference type="SUPFAM" id="SSF161111">
    <property type="entry name" value="Cation efflux protein transmembrane domain-like"/>
    <property type="match status" value="1"/>
</dbReference>
<dbReference type="FunFam" id="1.20.1510.10:FF:000006">
    <property type="entry name" value="Divalent cation efflux transporter"/>
    <property type="match status" value="1"/>
</dbReference>
<feature type="domain" description="Cation efflux protein transmembrane" evidence="8">
    <location>
        <begin position="13"/>
        <end position="205"/>
    </location>
</feature>
<dbReference type="AlphaFoldDB" id="A0A1H6UB90"/>
<dbReference type="GO" id="GO:0016020">
    <property type="term" value="C:membrane"/>
    <property type="evidence" value="ECO:0007669"/>
    <property type="project" value="UniProtKB-SubCell"/>
</dbReference>
<sequence length="368" mass="40327">MENRNAVIIKTSIIGIATNVLLAIFKTIVGLLANSIAVVLDAINNLSDAMSSIITIVGTKLAGKSPDKKHPLGYGRVEYLSATLISFIVLYAGIASLRESIKAIVSPTKPDYSTLTLVIIIVGVVTKIILGRYVKSVGVKMNSASLINSGEDATLDSIISASTLVAAVIYLLFHISLEAYLGAVISIIIIKSAIEMLRDSLSDILGERVAGELSKKVKKVINSFDGIYGSYDLVLNSYGPNRYIGSVHIEVVDYMQVDELDELSRKIAKKVYDETGVILTGIGVYAFNTKDNEVAKMRTDITHLVMAHEGVIQVHGFYVNKEEKRIQLDVIFDFSIDRDHLYKHIYKDIEEAYPGYTIVMQLDSDVSD</sequence>
<keyword evidence="11" id="KW-1185">Reference proteome</keyword>
<evidence type="ECO:0000313" key="10">
    <source>
        <dbReference type="EMBL" id="SEI89673.1"/>
    </source>
</evidence>
<protein>
    <submittedName>
        <fullName evidence="10">Cation diffusion facilitator family transporter</fullName>
    </submittedName>
</protein>
<organism evidence="10 11">
    <name type="scientific">Sharpea azabuensis</name>
    <dbReference type="NCBI Taxonomy" id="322505"/>
    <lineage>
        <taxon>Bacteria</taxon>
        <taxon>Bacillati</taxon>
        <taxon>Bacillota</taxon>
        <taxon>Erysipelotrichia</taxon>
        <taxon>Erysipelotrichales</taxon>
        <taxon>Coprobacillaceae</taxon>
        <taxon>Sharpea</taxon>
    </lineage>
</organism>
<dbReference type="GO" id="GO:0008324">
    <property type="term" value="F:monoatomic cation transmembrane transporter activity"/>
    <property type="evidence" value="ECO:0007669"/>
    <property type="project" value="InterPro"/>
</dbReference>
<comment type="similarity">
    <text evidence="2">Belongs to the cation diffusion facilitator (CDF) transporter (TC 2.A.4) family.</text>
</comment>
<reference evidence="11" key="1">
    <citation type="submission" date="2016-10" db="EMBL/GenBank/DDBJ databases">
        <authorList>
            <person name="Varghese N."/>
        </authorList>
    </citation>
    <scope>NUCLEOTIDE SEQUENCE [LARGE SCALE GENOMIC DNA]</scope>
    <source>
        <strain evidence="11">DSM 20406</strain>
    </source>
</reference>
<feature type="domain" description="Cation efflux protein cytoplasmic" evidence="9">
    <location>
        <begin position="212"/>
        <end position="275"/>
    </location>
</feature>
<proteinExistence type="inferred from homology"/>
<dbReference type="Gene3D" id="1.20.1510.10">
    <property type="entry name" value="Cation efflux protein transmembrane domain"/>
    <property type="match status" value="1"/>
</dbReference>
<feature type="transmembrane region" description="Helical" evidence="7">
    <location>
        <begin position="31"/>
        <end position="57"/>
    </location>
</feature>
<dbReference type="InterPro" id="IPR027470">
    <property type="entry name" value="Cation_efflux_CTD"/>
</dbReference>
<dbReference type="InterPro" id="IPR002524">
    <property type="entry name" value="Cation_efflux"/>
</dbReference>
<dbReference type="InterPro" id="IPR050291">
    <property type="entry name" value="CDF_Transporter"/>
</dbReference>
<feature type="transmembrane region" description="Helical" evidence="7">
    <location>
        <begin position="114"/>
        <end position="134"/>
    </location>
</feature>
<dbReference type="STRING" id="322505.SAMN04487836_11134"/>
<accession>A0A1H6UB90</accession>
<evidence type="ECO:0000259" key="9">
    <source>
        <dbReference type="Pfam" id="PF16916"/>
    </source>
</evidence>
<comment type="subcellular location">
    <subcellularLocation>
        <location evidence="1">Membrane</location>
        <topology evidence="1">Multi-pass membrane protein</topology>
    </subcellularLocation>
</comment>